<evidence type="ECO:0000256" key="5">
    <source>
        <dbReference type="ARBA" id="ARBA00023136"/>
    </source>
</evidence>
<feature type="transmembrane region" description="Helical" evidence="7">
    <location>
        <begin position="196"/>
        <end position="217"/>
    </location>
</feature>
<dbReference type="InterPro" id="IPR021013">
    <property type="entry name" value="ATPase_Vma12"/>
</dbReference>
<accession>A0A7C8ILB2</accession>
<comment type="subcellular location">
    <subcellularLocation>
        <location evidence="1">Endoplasmic reticulum membrane</location>
        <topology evidence="1">Multi-pass membrane protein</topology>
    </subcellularLocation>
</comment>
<feature type="compositionally biased region" description="Basic residues" evidence="6">
    <location>
        <begin position="397"/>
        <end position="408"/>
    </location>
</feature>
<feature type="compositionally biased region" description="Polar residues" evidence="6">
    <location>
        <begin position="450"/>
        <end position="465"/>
    </location>
</feature>
<dbReference type="InterPro" id="IPR028005">
    <property type="entry name" value="AcTrfase_ESCO_Znf_dom"/>
</dbReference>
<dbReference type="AlphaFoldDB" id="A0A7C8ILB2"/>
<feature type="domain" description="N-acetyltransferase ESCO zinc-finger" evidence="8">
    <location>
        <begin position="485"/>
        <end position="523"/>
    </location>
</feature>
<dbReference type="PANTHER" id="PTHR31394:SF1">
    <property type="entry name" value="TRANSMEMBRANE PROTEIN 199"/>
    <property type="match status" value="1"/>
</dbReference>
<dbReference type="InParanoid" id="A0A7C8ILB2"/>
<reference evidence="9 10" key="1">
    <citation type="submission" date="2019-12" db="EMBL/GenBank/DDBJ databases">
        <title>Draft genome sequence of the ascomycete Xylaria multiplex DSM 110363.</title>
        <authorList>
            <person name="Buettner E."/>
            <person name="Kellner H."/>
        </authorList>
    </citation>
    <scope>NUCLEOTIDE SEQUENCE [LARGE SCALE GENOMIC DNA]</scope>
    <source>
        <strain evidence="9 10">DSM 110363</strain>
    </source>
</reference>
<evidence type="ECO:0000256" key="6">
    <source>
        <dbReference type="SAM" id="MobiDB-lite"/>
    </source>
</evidence>
<comment type="caution">
    <text evidence="9">The sequence shown here is derived from an EMBL/GenBank/DDBJ whole genome shotgun (WGS) entry which is preliminary data.</text>
</comment>
<dbReference type="Pfam" id="PF11712">
    <property type="entry name" value="Vma12"/>
    <property type="match status" value="1"/>
</dbReference>
<gene>
    <name evidence="9" type="ORF">GQX73_g7097</name>
</gene>
<sequence length="540" mass="60771">MVLLTMTSPMVEALLVLKDSNNTRSPSCDALQSNNFEPEEPCMNDPAVGNPISHGQILNTIRTLKANGHVGFRLEQMLRGSSLYTPPPPPKPEPTEEYKALMARLRHEEEERSYERMIRKAPPRETFAERFPLAPMAHSFAEVNKPSKLSDIEGDDIEFGDVQKQMTLIINFLVSVFGCGAALWKLAQWWPVSTRLFLSLGGAILVAITEVAVYSAYTWRMSQGEKQQTKRKEVREVVKTWVVGEDEAPLEEPTLLVEHDSHEIPRKPERPYNSSLKSSPMETRRRPLRTYSKRTLSTESTEPAPKRQCLTKSPAASIQDEEIHLNPTEPEHSAAVSESDTSPTLPPIQKGTITAYFSRKTQPPVAILSSDPLVDLFPDTNTTTISPPSPPNTPARRSARRLKTRVATRRIDENNDSDKEQETRDDKNQVGRIRGIDPPLEAHPPALSEATPNTLNLKKVTSSTRPEGDKSQGNKRREAKAPLVQTTLSLSMSEAHYTECKECGMLYNHLHETDVKYHARRHAALRRAKMRTDARRDDIE</sequence>
<dbReference type="GO" id="GO:0070072">
    <property type="term" value="P:vacuolar proton-transporting V-type ATPase complex assembly"/>
    <property type="evidence" value="ECO:0007669"/>
    <property type="project" value="InterPro"/>
</dbReference>
<feature type="compositionally biased region" description="Basic and acidic residues" evidence="6">
    <location>
        <begin position="260"/>
        <end position="270"/>
    </location>
</feature>
<keyword evidence="5 7" id="KW-0472">Membrane</keyword>
<organism evidence="9 10">
    <name type="scientific">Xylaria multiplex</name>
    <dbReference type="NCBI Taxonomy" id="323545"/>
    <lineage>
        <taxon>Eukaryota</taxon>
        <taxon>Fungi</taxon>
        <taxon>Dikarya</taxon>
        <taxon>Ascomycota</taxon>
        <taxon>Pezizomycotina</taxon>
        <taxon>Sordariomycetes</taxon>
        <taxon>Xylariomycetidae</taxon>
        <taxon>Xylariales</taxon>
        <taxon>Xylariaceae</taxon>
        <taxon>Xylaria</taxon>
    </lineage>
</organism>
<feature type="compositionally biased region" description="Basic and acidic residues" evidence="6">
    <location>
        <begin position="409"/>
        <end position="429"/>
    </location>
</feature>
<proteinExistence type="predicted"/>
<dbReference type="GO" id="GO:0005789">
    <property type="term" value="C:endoplasmic reticulum membrane"/>
    <property type="evidence" value="ECO:0007669"/>
    <property type="project" value="UniProtKB-SubCell"/>
</dbReference>
<dbReference type="Pfam" id="PF13878">
    <property type="entry name" value="zf-C2H2_3"/>
    <property type="match status" value="1"/>
</dbReference>
<evidence type="ECO:0000259" key="8">
    <source>
        <dbReference type="Pfam" id="PF13878"/>
    </source>
</evidence>
<feature type="compositionally biased region" description="Basic and acidic residues" evidence="6">
    <location>
        <begin position="466"/>
        <end position="480"/>
    </location>
</feature>
<keyword evidence="10" id="KW-1185">Reference proteome</keyword>
<feature type="region of interest" description="Disordered" evidence="6">
    <location>
        <begin position="260"/>
        <end position="315"/>
    </location>
</feature>
<name>A0A7C8ILB2_9PEZI</name>
<evidence type="ECO:0000313" key="10">
    <source>
        <dbReference type="Proteomes" id="UP000481858"/>
    </source>
</evidence>
<dbReference type="Proteomes" id="UP000481858">
    <property type="component" value="Unassembled WGS sequence"/>
</dbReference>
<feature type="region of interest" description="Disordered" evidence="6">
    <location>
        <begin position="378"/>
        <end position="481"/>
    </location>
</feature>
<evidence type="ECO:0000256" key="2">
    <source>
        <dbReference type="ARBA" id="ARBA00022692"/>
    </source>
</evidence>
<feature type="compositionally biased region" description="Polar residues" evidence="6">
    <location>
        <begin position="272"/>
        <end position="281"/>
    </location>
</feature>
<dbReference type="PANTHER" id="PTHR31394">
    <property type="entry name" value="TRANSMEMBRANE PROTEIN 199"/>
    <property type="match status" value="1"/>
</dbReference>
<evidence type="ECO:0000256" key="1">
    <source>
        <dbReference type="ARBA" id="ARBA00004477"/>
    </source>
</evidence>
<evidence type="ECO:0000256" key="3">
    <source>
        <dbReference type="ARBA" id="ARBA00022824"/>
    </source>
</evidence>
<keyword evidence="4 7" id="KW-1133">Transmembrane helix</keyword>
<keyword evidence="3" id="KW-0256">Endoplasmic reticulum</keyword>
<keyword evidence="2 7" id="KW-0812">Transmembrane</keyword>
<dbReference type="EMBL" id="WUBL01000088">
    <property type="protein sequence ID" value="KAF2966489.1"/>
    <property type="molecule type" value="Genomic_DNA"/>
</dbReference>
<evidence type="ECO:0000256" key="7">
    <source>
        <dbReference type="SAM" id="Phobius"/>
    </source>
</evidence>
<evidence type="ECO:0000313" key="9">
    <source>
        <dbReference type="EMBL" id="KAF2966489.1"/>
    </source>
</evidence>
<evidence type="ECO:0000256" key="4">
    <source>
        <dbReference type="ARBA" id="ARBA00022989"/>
    </source>
</evidence>
<feature type="region of interest" description="Disordered" evidence="6">
    <location>
        <begin position="329"/>
        <end position="349"/>
    </location>
</feature>
<feature type="transmembrane region" description="Helical" evidence="7">
    <location>
        <begin position="168"/>
        <end position="190"/>
    </location>
</feature>
<dbReference type="OrthoDB" id="19981at2759"/>
<protein>
    <recommendedName>
        <fullName evidence="8">N-acetyltransferase ESCO zinc-finger domain-containing protein</fullName>
    </recommendedName>
</protein>